<gene>
    <name evidence="2" type="ORF">SAMN05444342_1450</name>
    <name evidence="1" type="ORF">ZOD2009_05337</name>
</gene>
<proteinExistence type="predicted"/>
<dbReference type="Proteomes" id="UP000184203">
    <property type="component" value="Unassembled WGS sequence"/>
</dbReference>
<evidence type="ECO:0000313" key="3">
    <source>
        <dbReference type="Proteomes" id="UP000003751"/>
    </source>
</evidence>
<reference evidence="2" key="3">
    <citation type="submission" date="2016-11" db="EMBL/GenBank/DDBJ databases">
        <authorList>
            <person name="Jaros S."/>
            <person name="Januszkiewicz K."/>
            <person name="Wedrychowicz H."/>
        </authorList>
    </citation>
    <scope>NUCLEOTIDE SEQUENCE [LARGE SCALE GENOMIC DNA]</scope>
    <source>
        <strain evidence="2">DX253</strain>
    </source>
</reference>
<dbReference type="EMBL" id="FRAN01000002">
    <property type="protein sequence ID" value="SHK49587.1"/>
    <property type="molecule type" value="Genomic_DNA"/>
</dbReference>
<evidence type="ECO:0000313" key="4">
    <source>
        <dbReference type="Proteomes" id="UP000184203"/>
    </source>
</evidence>
<reference evidence="4" key="2">
    <citation type="submission" date="2016-11" db="EMBL/GenBank/DDBJ databases">
        <authorList>
            <person name="Varghese N."/>
            <person name="Submissions S."/>
        </authorList>
    </citation>
    <scope>NUCLEOTIDE SEQUENCE [LARGE SCALE GENOMIC DNA]</scope>
    <source>
        <strain evidence="4">DX253</strain>
    </source>
</reference>
<dbReference type="eggNOG" id="arCOG10152">
    <property type="taxonomic scope" value="Archaea"/>
</dbReference>
<evidence type="ECO:0000313" key="1">
    <source>
        <dbReference type="EMBL" id="EFW93261.1"/>
    </source>
</evidence>
<dbReference type="Gene3D" id="1.20.1270.360">
    <property type="match status" value="1"/>
</dbReference>
<accession>E7QQJ7</accession>
<sequence>MGGEVGPKSKFEDLLTSEVQMVLHDFQKLETTAEWCANECIERGPELATCARTCRDIADIAHLGVQLLSRNPYRRTDVGDAILNAFLDARDELQRYRYPPVMDTVQALDRAVESLSKAIETVQRRGGGTQ</sequence>
<dbReference type="PATRIC" id="fig|797209.4.peg.1058"/>
<reference evidence="1 3" key="1">
    <citation type="journal article" date="2014" name="ISME J.">
        <title>Trehalose/2-sulfotrehalose biosynthesis and glycine-betaine uptake are widely spread mechanisms for osmoadaptation in the Halobacteriales.</title>
        <authorList>
            <person name="Youssef N.H."/>
            <person name="Savage-Ashlock K.N."/>
            <person name="McCully A.L."/>
            <person name="Luedtke B."/>
            <person name="Shaw E.I."/>
            <person name="Hoff W.D."/>
            <person name="Elshahed M.S."/>
        </authorList>
    </citation>
    <scope>NUCLEOTIDE SEQUENCE [LARGE SCALE GENOMIC DNA]</scope>
    <source>
        <strain evidence="1 3">DX253</strain>
    </source>
</reference>
<protein>
    <submittedName>
        <fullName evidence="1">Uncharacterized protein</fullName>
    </submittedName>
</protein>
<dbReference type="EMBL" id="AEMG01000004">
    <property type="protein sequence ID" value="EFW93261.1"/>
    <property type="molecule type" value="Genomic_DNA"/>
</dbReference>
<keyword evidence="4" id="KW-1185">Reference proteome</keyword>
<evidence type="ECO:0000313" key="2">
    <source>
        <dbReference type="EMBL" id="SHK49587.1"/>
    </source>
</evidence>
<dbReference type="AlphaFoldDB" id="E7QQJ7"/>
<organism evidence="1 3">
    <name type="scientific">Haladaptatus paucihalophilus DX253</name>
    <dbReference type="NCBI Taxonomy" id="797209"/>
    <lineage>
        <taxon>Archaea</taxon>
        <taxon>Methanobacteriati</taxon>
        <taxon>Methanobacteriota</taxon>
        <taxon>Stenosarchaea group</taxon>
        <taxon>Halobacteria</taxon>
        <taxon>Halobacteriales</taxon>
        <taxon>Haladaptataceae</taxon>
        <taxon>Haladaptatus</taxon>
    </lineage>
</organism>
<name>E7QQJ7_HALPU</name>
<dbReference type="OrthoDB" id="8783at2157"/>
<dbReference type="Proteomes" id="UP000003751">
    <property type="component" value="Unassembled WGS sequence"/>
</dbReference>